<evidence type="ECO:0000256" key="1">
    <source>
        <dbReference type="SAM" id="Phobius"/>
    </source>
</evidence>
<reference evidence="3" key="1">
    <citation type="submission" date="2015-07" db="EMBL/GenBank/DDBJ databases">
        <title>Whole genome sequence of an Ensifer adhaerens strain isolated from a cave pool in the Wind Cave National Park.</title>
        <authorList>
            <person name="Eng W.W.H."/>
            <person name="Gan H.M."/>
            <person name="Barton H.A."/>
            <person name="Savka M.A."/>
        </authorList>
    </citation>
    <scope>NUCLEOTIDE SEQUENCE [LARGE SCALE GENOMIC DNA]</scope>
    <source>
        <strain evidence="3">SD006</strain>
    </source>
</reference>
<keyword evidence="1" id="KW-0812">Transmembrane</keyword>
<feature type="transmembrane region" description="Helical" evidence="1">
    <location>
        <begin position="25"/>
        <end position="48"/>
    </location>
</feature>
<dbReference type="PATRIC" id="fig|106592.7.peg.2984"/>
<dbReference type="EMBL" id="LGAP01000002">
    <property type="protein sequence ID" value="KOF21068.1"/>
    <property type="molecule type" value="Genomic_DNA"/>
</dbReference>
<dbReference type="AlphaFoldDB" id="A0A0L8C2M9"/>
<gene>
    <name evidence="2" type="ORF">AC244_06710</name>
</gene>
<keyword evidence="1" id="KW-0472">Membrane</keyword>
<name>A0A0L8C2M9_ENSAD</name>
<dbReference type="Proteomes" id="UP000037425">
    <property type="component" value="Unassembled WGS sequence"/>
</dbReference>
<evidence type="ECO:0000313" key="2">
    <source>
        <dbReference type="EMBL" id="KOF21068.1"/>
    </source>
</evidence>
<keyword evidence="1" id="KW-1133">Transmembrane helix</keyword>
<proteinExistence type="predicted"/>
<accession>A0A0L8C2M9</accession>
<comment type="caution">
    <text evidence="2">The sequence shown here is derived from an EMBL/GenBank/DDBJ whole genome shotgun (WGS) entry which is preliminary data.</text>
</comment>
<evidence type="ECO:0000313" key="3">
    <source>
        <dbReference type="Proteomes" id="UP000037425"/>
    </source>
</evidence>
<dbReference type="RefSeq" id="WP_202596048.1">
    <property type="nucleotide sequence ID" value="NZ_LGAP01000002.1"/>
</dbReference>
<organism evidence="2 3">
    <name type="scientific">Ensifer adhaerens</name>
    <name type="common">Sinorhizobium morelense</name>
    <dbReference type="NCBI Taxonomy" id="106592"/>
    <lineage>
        <taxon>Bacteria</taxon>
        <taxon>Pseudomonadati</taxon>
        <taxon>Pseudomonadota</taxon>
        <taxon>Alphaproteobacteria</taxon>
        <taxon>Hyphomicrobiales</taxon>
        <taxon>Rhizobiaceae</taxon>
        <taxon>Sinorhizobium/Ensifer group</taxon>
        <taxon>Ensifer</taxon>
    </lineage>
</organism>
<protein>
    <submittedName>
        <fullName evidence="2">Membrane protein</fullName>
    </submittedName>
</protein>
<sequence length="49" mass="5263">MNAAKPTIQSRYAFYVAAPPRRSPIILFPHAIAFVAAFCFIAAVVIGAL</sequence>